<organism evidence="2 3">
    <name type="scientific">Digitaria exilis</name>
    <dbReference type="NCBI Taxonomy" id="1010633"/>
    <lineage>
        <taxon>Eukaryota</taxon>
        <taxon>Viridiplantae</taxon>
        <taxon>Streptophyta</taxon>
        <taxon>Embryophyta</taxon>
        <taxon>Tracheophyta</taxon>
        <taxon>Spermatophyta</taxon>
        <taxon>Magnoliopsida</taxon>
        <taxon>Liliopsida</taxon>
        <taxon>Poales</taxon>
        <taxon>Poaceae</taxon>
        <taxon>PACMAD clade</taxon>
        <taxon>Panicoideae</taxon>
        <taxon>Panicodae</taxon>
        <taxon>Paniceae</taxon>
        <taxon>Anthephorinae</taxon>
        <taxon>Digitaria</taxon>
    </lineage>
</organism>
<dbReference type="AlphaFoldDB" id="A0A835E2D6"/>
<evidence type="ECO:0000259" key="1">
    <source>
        <dbReference type="Pfam" id="PF23622"/>
    </source>
</evidence>
<dbReference type="OrthoDB" id="613853at2759"/>
<reference evidence="2" key="1">
    <citation type="submission" date="2020-07" db="EMBL/GenBank/DDBJ databases">
        <title>Genome sequence and genetic diversity analysis of an under-domesticated orphan crop, white fonio (Digitaria exilis).</title>
        <authorList>
            <person name="Bennetzen J.L."/>
            <person name="Chen S."/>
            <person name="Ma X."/>
            <person name="Wang X."/>
            <person name="Yssel A.E.J."/>
            <person name="Chaluvadi S.R."/>
            <person name="Johnson M."/>
            <person name="Gangashetty P."/>
            <person name="Hamidou F."/>
            <person name="Sanogo M.D."/>
            <person name="Zwaenepoel A."/>
            <person name="Wallace J."/>
            <person name="Van De Peer Y."/>
            <person name="Van Deynze A."/>
        </authorList>
    </citation>
    <scope>NUCLEOTIDE SEQUENCE</scope>
    <source>
        <tissue evidence="2">Leaves</tissue>
    </source>
</reference>
<dbReference type="PANTHER" id="PTHR34145">
    <property type="entry name" value="OS02G0105600 PROTEIN"/>
    <property type="match status" value="1"/>
</dbReference>
<dbReference type="Proteomes" id="UP000636709">
    <property type="component" value="Unassembled WGS sequence"/>
</dbReference>
<dbReference type="PANTHER" id="PTHR34145:SF78">
    <property type="entry name" value="FBD DOMAIN-CONTAINING PROTEIN"/>
    <property type="match status" value="1"/>
</dbReference>
<name>A0A835E2D6_9POAL</name>
<dbReference type="InterPro" id="IPR053772">
    <property type="entry name" value="At1g61320/At1g61330-like"/>
</dbReference>
<gene>
    <name evidence="2" type="ORF">HU200_057724</name>
</gene>
<dbReference type="SUPFAM" id="SSF52047">
    <property type="entry name" value="RNI-like"/>
    <property type="match status" value="1"/>
</dbReference>
<evidence type="ECO:0000313" key="3">
    <source>
        <dbReference type="Proteomes" id="UP000636709"/>
    </source>
</evidence>
<dbReference type="Gene3D" id="3.80.10.10">
    <property type="entry name" value="Ribonuclease Inhibitor"/>
    <property type="match status" value="1"/>
</dbReference>
<dbReference type="InterPro" id="IPR055357">
    <property type="entry name" value="LRR_At1g61320_AtMIF1"/>
</dbReference>
<dbReference type="Pfam" id="PF23622">
    <property type="entry name" value="LRR_At1g61320_AtMIF1"/>
    <property type="match status" value="1"/>
</dbReference>
<protein>
    <recommendedName>
        <fullName evidence="1">At1g61320/AtMIF1 LRR domain-containing protein</fullName>
    </recommendedName>
</protein>
<feature type="domain" description="At1g61320/AtMIF1 LRR" evidence="1">
    <location>
        <begin position="56"/>
        <end position="364"/>
    </location>
</feature>
<comment type="caution">
    <text evidence="2">The sequence shown here is derived from an EMBL/GenBank/DDBJ whole genome shotgun (WGS) entry which is preliminary data.</text>
</comment>
<accession>A0A835E2D6</accession>
<evidence type="ECO:0000313" key="2">
    <source>
        <dbReference type="EMBL" id="KAF8660160.1"/>
    </source>
</evidence>
<proteinExistence type="predicted"/>
<keyword evidence="3" id="KW-1185">Reference proteome</keyword>
<sequence>MSLCDSARSACVSRTFLCSWKCHPKLTFTDETLGLKQNADGKSSRTEGFTWRVNNILKNHSGVGVRSLNIVIGHNEVDPCDVNSWLQKAITPGIEDVTLLLPIGWRAEYNLPCSLLFDGRGNSIRYLCLTDCAIRPPVGFDCLRSLKELYLDGVHITGDELEHLISRSFCLEKMELRSCIELICLKIPLWLDRLSWLIVSSCHKLQVIENTAPNLTTFELFGDQVQLLLGESSPVKNFNLAFSSELNSVSYAITKLPSVMPHLETLTIYSGSERVNTPLVTNQFLHLKYLNIELADDDDDENVFATYDYMSLVSFLDAAPVLETFILSVDQHDMHHESVFGVASLHQRRIHEHKHDRLKKVQIECNST</sequence>
<dbReference type="InterPro" id="IPR032675">
    <property type="entry name" value="LRR_dom_sf"/>
</dbReference>
<dbReference type="EMBL" id="JACEFO010002444">
    <property type="protein sequence ID" value="KAF8660160.1"/>
    <property type="molecule type" value="Genomic_DNA"/>
</dbReference>